<feature type="domain" description="Lactate/malate dehydrogenase C-terminal" evidence="10">
    <location>
        <begin position="148"/>
        <end position="312"/>
    </location>
</feature>
<dbReference type="GO" id="GO:0004459">
    <property type="term" value="F:L-lactate dehydrogenase (NAD+) activity"/>
    <property type="evidence" value="ECO:0007669"/>
    <property type="project" value="UniProtKB-UniRule"/>
</dbReference>
<dbReference type="OrthoDB" id="9802969at2"/>
<feature type="binding site" evidence="6 8">
    <location>
        <position position="37"/>
    </location>
    <ligand>
        <name>NAD(+)</name>
        <dbReference type="ChEBI" id="CHEBI:57540"/>
    </ligand>
</feature>
<evidence type="ECO:0000259" key="10">
    <source>
        <dbReference type="Pfam" id="PF02866"/>
    </source>
</evidence>
<evidence type="ECO:0000256" key="4">
    <source>
        <dbReference type="ARBA" id="ARBA00023002"/>
    </source>
</evidence>
<evidence type="ECO:0000313" key="12">
    <source>
        <dbReference type="Proteomes" id="UP000273083"/>
    </source>
</evidence>
<gene>
    <name evidence="6" type="primary">ldh</name>
    <name evidence="11" type="ORF">EDD66_10889</name>
</gene>
<evidence type="ECO:0000256" key="5">
    <source>
        <dbReference type="ARBA" id="ARBA00023027"/>
    </source>
</evidence>
<sequence>MRISRNKVAIIGAGVVGTTIAYSLVLQEVCAEITLIDINEVKASGEAMDLQHGIEYCGRNTKITAGNYMDCKDAEIVVITASAPYSGELDRLQMMDKTANIIKSIVPNIMESGFDGIIVVVSNPVDIISYLVHHLSGLPKSQVIGTGTALETARLKQHIGEILNIDPRNVEAFVFGEHGDSLTVPWSHVRVSGKNLMEIIRDNPEYSDLDLKKIEESTRKAGFDVLGKKGNTQYGIASVATGIISAILRDEYKAIPVSTYLDGEYGVKDVFCGVPAILNRYGVVDIVELHLTEEETERFDNSVNVIKENIEKLGL</sequence>
<dbReference type="AlphaFoldDB" id="A0A3N1XNQ7"/>
<reference evidence="11 12" key="1">
    <citation type="submission" date="2018-11" db="EMBL/GenBank/DDBJ databases">
        <title>Genomic Encyclopedia of Type Strains, Phase IV (KMG-IV): sequencing the most valuable type-strain genomes for metagenomic binning, comparative biology and taxonomic classification.</title>
        <authorList>
            <person name="Goeker M."/>
        </authorList>
    </citation>
    <scope>NUCLEOTIDE SEQUENCE [LARGE SCALE GENOMIC DNA]</scope>
    <source>
        <strain evidence="11 12">DSM 26537</strain>
    </source>
</reference>
<proteinExistence type="inferred from homology"/>
<comment type="function">
    <text evidence="6">Catalyzes the conversion of lactate to pyruvate.</text>
</comment>
<dbReference type="InterPro" id="IPR011304">
    <property type="entry name" value="L-lactate_DH"/>
</dbReference>
<dbReference type="InterPro" id="IPR036291">
    <property type="entry name" value="NAD(P)-bd_dom_sf"/>
</dbReference>
<evidence type="ECO:0000313" key="11">
    <source>
        <dbReference type="EMBL" id="ROR26367.1"/>
    </source>
</evidence>
<comment type="catalytic activity">
    <reaction evidence="6">
        <text>(S)-lactate + NAD(+) = pyruvate + NADH + H(+)</text>
        <dbReference type="Rhea" id="RHEA:23444"/>
        <dbReference type="ChEBI" id="CHEBI:15361"/>
        <dbReference type="ChEBI" id="CHEBI:15378"/>
        <dbReference type="ChEBI" id="CHEBI:16651"/>
        <dbReference type="ChEBI" id="CHEBI:57540"/>
        <dbReference type="ChEBI" id="CHEBI:57945"/>
        <dbReference type="EC" id="1.1.1.27"/>
    </reaction>
</comment>
<dbReference type="UniPathway" id="UPA00554">
    <property type="reaction ID" value="UER00611"/>
</dbReference>
<protein>
    <recommendedName>
        <fullName evidence="3 6">L-lactate dehydrogenase</fullName>
        <shortName evidence="6">L-LDH</shortName>
        <ecNumber evidence="3 6">1.1.1.27</ecNumber>
    </recommendedName>
</protein>
<evidence type="ECO:0000259" key="9">
    <source>
        <dbReference type="Pfam" id="PF00056"/>
    </source>
</evidence>
<dbReference type="PRINTS" id="PR00086">
    <property type="entry name" value="LLDHDRGNASE"/>
</dbReference>
<feature type="binding site" evidence="6">
    <location>
        <position position="16"/>
    </location>
    <ligand>
        <name>NAD(+)</name>
        <dbReference type="ChEBI" id="CHEBI:57540"/>
    </ligand>
</feature>
<dbReference type="HAMAP" id="MF_00488">
    <property type="entry name" value="Lactate_dehydrog"/>
    <property type="match status" value="1"/>
</dbReference>
<organism evidence="11 12">
    <name type="scientific">Mobilisporobacter senegalensis</name>
    <dbReference type="NCBI Taxonomy" id="1329262"/>
    <lineage>
        <taxon>Bacteria</taxon>
        <taxon>Bacillati</taxon>
        <taxon>Bacillota</taxon>
        <taxon>Clostridia</taxon>
        <taxon>Lachnospirales</taxon>
        <taxon>Lachnospiraceae</taxon>
        <taxon>Mobilisporobacter</taxon>
    </lineage>
</organism>
<dbReference type="EC" id="1.1.1.27" evidence="3 6"/>
<dbReference type="InterPro" id="IPR022383">
    <property type="entry name" value="Lactate/malate_DH_C"/>
</dbReference>
<feature type="active site" description="Proton acceptor" evidence="6 7">
    <location>
        <position position="178"/>
    </location>
</feature>
<accession>A0A3N1XNQ7</accession>
<dbReference type="SUPFAM" id="SSF51735">
    <property type="entry name" value="NAD(P)-binding Rossmann-fold domains"/>
    <property type="match status" value="1"/>
</dbReference>
<feature type="binding site" evidence="6 8">
    <location>
        <begin position="121"/>
        <end position="123"/>
    </location>
    <ligand>
        <name>NAD(+)</name>
        <dbReference type="ChEBI" id="CHEBI:57540"/>
    </ligand>
</feature>
<name>A0A3N1XNQ7_9FIRM</name>
<dbReference type="Gene3D" id="3.40.50.720">
    <property type="entry name" value="NAD(P)-binding Rossmann-like Domain"/>
    <property type="match status" value="1"/>
</dbReference>
<feature type="binding site" evidence="6">
    <location>
        <begin position="123"/>
        <end position="126"/>
    </location>
    <ligand>
        <name>substrate</name>
    </ligand>
</feature>
<dbReference type="InterPro" id="IPR001236">
    <property type="entry name" value="Lactate/malate_DH_N"/>
</dbReference>
<feature type="binding site" evidence="6">
    <location>
        <position position="68"/>
    </location>
    <ligand>
        <name>NAD(+)</name>
        <dbReference type="ChEBI" id="CHEBI:57540"/>
    </ligand>
</feature>
<dbReference type="Pfam" id="PF00056">
    <property type="entry name" value="Ldh_1_N"/>
    <property type="match status" value="1"/>
</dbReference>
<feature type="binding site" evidence="6">
    <location>
        <position position="146"/>
    </location>
    <ligand>
        <name>NAD(+)</name>
        <dbReference type="ChEBI" id="CHEBI:57540"/>
    </ligand>
</feature>
<dbReference type="GO" id="GO:0006089">
    <property type="term" value="P:lactate metabolic process"/>
    <property type="evidence" value="ECO:0007669"/>
    <property type="project" value="TreeGrafter"/>
</dbReference>
<dbReference type="PIRSF" id="PIRSF000102">
    <property type="entry name" value="Lac_mal_DH"/>
    <property type="match status" value="1"/>
</dbReference>
<dbReference type="Pfam" id="PF02866">
    <property type="entry name" value="Ldh_1_C"/>
    <property type="match status" value="1"/>
</dbReference>
<feature type="binding site" evidence="8">
    <location>
        <begin position="12"/>
        <end position="17"/>
    </location>
    <ligand>
        <name>NAD(+)</name>
        <dbReference type="ChEBI" id="CHEBI:57540"/>
    </ligand>
</feature>
<keyword evidence="12" id="KW-1185">Reference proteome</keyword>
<dbReference type="GO" id="GO:0005737">
    <property type="term" value="C:cytoplasm"/>
    <property type="evidence" value="ECO:0007669"/>
    <property type="project" value="UniProtKB-SubCell"/>
</dbReference>
<feature type="binding site" evidence="6">
    <location>
        <position position="232"/>
    </location>
    <ligand>
        <name>substrate</name>
    </ligand>
</feature>
<feature type="binding site" evidence="6">
    <location>
        <position position="104"/>
    </location>
    <ligand>
        <name>NAD(+)</name>
        <dbReference type="ChEBI" id="CHEBI:57540"/>
    </ligand>
</feature>
<feature type="binding site" evidence="6">
    <location>
        <position position="91"/>
    </location>
    <ligand>
        <name>substrate</name>
    </ligand>
</feature>
<keyword evidence="5 6" id="KW-0520">NAD</keyword>
<dbReference type="InterPro" id="IPR015955">
    <property type="entry name" value="Lactate_DH/Glyco_Ohase_4_C"/>
</dbReference>
<feature type="domain" description="Lactate/malate dehydrogenase N-terminal" evidence="9">
    <location>
        <begin position="7"/>
        <end position="145"/>
    </location>
</feature>
<evidence type="ECO:0000256" key="7">
    <source>
        <dbReference type="PIRSR" id="PIRSR000102-1"/>
    </source>
</evidence>
<dbReference type="EMBL" id="RJVG01000008">
    <property type="protein sequence ID" value="ROR26367.1"/>
    <property type="molecule type" value="Genomic_DNA"/>
</dbReference>
<dbReference type="RefSeq" id="WP_123610079.1">
    <property type="nucleotide sequence ID" value="NZ_RJVG01000008.1"/>
</dbReference>
<comment type="caution">
    <text evidence="11">The sequence shown here is derived from an EMBL/GenBank/DDBJ whole genome shotgun (WGS) entry which is preliminary data.</text>
</comment>
<keyword evidence="4 6" id="KW-0560">Oxidoreductase</keyword>
<dbReference type="NCBIfam" id="TIGR01771">
    <property type="entry name" value="L-LDH-NAD"/>
    <property type="match status" value="1"/>
</dbReference>
<dbReference type="GO" id="GO:0006096">
    <property type="term" value="P:glycolytic process"/>
    <property type="evidence" value="ECO:0007669"/>
    <property type="project" value="UniProtKB-UniRule"/>
</dbReference>
<keyword evidence="6" id="KW-0963">Cytoplasm</keyword>
<evidence type="ECO:0000256" key="2">
    <source>
        <dbReference type="ARBA" id="ARBA00006054"/>
    </source>
</evidence>
<dbReference type="Proteomes" id="UP000273083">
    <property type="component" value="Unassembled WGS sequence"/>
</dbReference>
<comment type="caution">
    <text evidence="6">Lacks conserved residue(s) required for the propagation of feature annotation.</text>
</comment>
<dbReference type="Gene3D" id="3.90.110.10">
    <property type="entry name" value="Lactate dehydrogenase/glycoside hydrolase, family 4, C-terminal"/>
    <property type="match status" value="1"/>
</dbReference>
<dbReference type="InterPro" id="IPR001557">
    <property type="entry name" value="L-lactate/malate_DH"/>
</dbReference>
<comment type="pathway">
    <text evidence="1 6">Fermentation; pyruvate fermentation to lactate; (S)-lactate from pyruvate: step 1/1.</text>
</comment>
<feature type="binding site" evidence="6">
    <location>
        <position position="42"/>
    </location>
    <ligand>
        <name>NAD(+)</name>
        <dbReference type="ChEBI" id="CHEBI:57540"/>
    </ligand>
</feature>
<evidence type="ECO:0000256" key="1">
    <source>
        <dbReference type="ARBA" id="ARBA00004843"/>
    </source>
</evidence>
<dbReference type="PANTHER" id="PTHR43128">
    <property type="entry name" value="L-2-HYDROXYCARBOXYLATE DEHYDROGENASE (NAD(P)(+))"/>
    <property type="match status" value="1"/>
</dbReference>
<dbReference type="NCBIfam" id="NF000824">
    <property type="entry name" value="PRK00066.1"/>
    <property type="match status" value="1"/>
</dbReference>
<dbReference type="CDD" id="cd05291">
    <property type="entry name" value="HicDH_like"/>
    <property type="match status" value="1"/>
</dbReference>
<comment type="subcellular location">
    <subcellularLocation>
        <location evidence="6">Cytoplasm</location>
    </subcellularLocation>
</comment>
<evidence type="ECO:0000256" key="3">
    <source>
        <dbReference type="ARBA" id="ARBA00012967"/>
    </source>
</evidence>
<evidence type="ECO:0000256" key="8">
    <source>
        <dbReference type="PIRSR" id="PIRSR000102-3"/>
    </source>
</evidence>
<dbReference type="SUPFAM" id="SSF56327">
    <property type="entry name" value="LDH C-terminal domain-like"/>
    <property type="match status" value="1"/>
</dbReference>
<evidence type="ECO:0000256" key="6">
    <source>
        <dbReference type="HAMAP-Rule" id="MF_00488"/>
    </source>
</evidence>
<dbReference type="PANTHER" id="PTHR43128:SF31">
    <property type="entry name" value="L-LACTATE DEHYDROGENASE"/>
    <property type="match status" value="1"/>
</dbReference>
<comment type="subunit">
    <text evidence="6">Homotetramer.</text>
</comment>
<comment type="similarity">
    <text evidence="2 6">Belongs to the LDH/MDH superfamily. LDH family.</text>
</comment>